<dbReference type="Pfam" id="PF15869">
    <property type="entry name" value="TolB_like"/>
    <property type="match status" value="1"/>
</dbReference>
<reference evidence="1" key="2">
    <citation type="submission" date="2024-05" db="EMBL/GenBank/DDBJ databases">
        <title>Identification and characterization of horizontal gene transfer across gut microbiota members of farm animals based on homology search.</title>
        <authorList>
            <person name="Schwarzerova J."/>
            <person name="Nykrynova M."/>
            <person name="Jureckova K."/>
            <person name="Cejkova D."/>
            <person name="Rychlik I."/>
        </authorList>
    </citation>
    <scope>NUCLEOTIDE SEQUENCE</scope>
    <source>
        <strain evidence="1">84_SSukc20</strain>
    </source>
</reference>
<dbReference type="EMBL" id="JAUEII010000012">
    <property type="protein sequence ID" value="MDN0049181.1"/>
    <property type="molecule type" value="Genomic_DNA"/>
</dbReference>
<gene>
    <name evidence="1" type="ORF">QVO10_07250</name>
</gene>
<name>A0ABT7X512_9BACE</name>
<keyword evidence="1" id="KW-0449">Lipoprotein</keyword>
<organism evidence="1 2">
    <name type="scientific">Bacteroides gallinaceum</name>
    <dbReference type="NCBI Taxonomy" id="1462571"/>
    <lineage>
        <taxon>Bacteria</taxon>
        <taxon>Pseudomonadati</taxon>
        <taxon>Bacteroidota</taxon>
        <taxon>Bacteroidia</taxon>
        <taxon>Bacteroidales</taxon>
        <taxon>Bacteroidaceae</taxon>
        <taxon>Bacteroides</taxon>
    </lineage>
</organism>
<protein>
    <submittedName>
        <fullName evidence="1">BF3164 family lipoprotein</fullName>
    </submittedName>
</protein>
<reference evidence="1" key="1">
    <citation type="submission" date="2023-06" db="EMBL/GenBank/DDBJ databases">
        <authorList>
            <person name="Zeman M."/>
            <person name="Kubasova T."/>
            <person name="Jahodarova E."/>
            <person name="Nykrynova M."/>
            <person name="Rychlik I."/>
        </authorList>
    </citation>
    <scope>NUCLEOTIDE SEQUENCE</scope>
    <source>
        <strain evidence="1">84_SSukc20</strain>
    </source>
</reference>
<comment type="caution">
    <text evidence="1">The sequence shown here is derived from an EMBL/GenBank/DDBJ whole genome shotgun (WGS) entry which is preliminary data.</text>
</comment>
<evidence type="ECO:0000313" key="2">
    <source>
        <dbReference type="Proteomes" id="UP001167871"/>
    </source>
</evidence>
<keyword evidence="2" id="KW-1185">Reference proteome</keyword>
<proteinExistence type="predicted"/>
<dbReference type="RefSeq" id="WP_087406247.1">
    <property type="nucleotide sequence ID" value="NZ_JACJJJ010000004.1"/>
</dbReference>
<accession>A0ABT7X512</accession>
<dbReference type="Proteomes" id="UP001167871">
    <property type="component" value="Unassembled WGS sequence"/>
</dbReference>
<evidence type="ECO:0000313" key="1">
    <source>
        <dbReference type="EMBL" id="MDN0049181.1"/>
    </source>
</evidence>
<sequence length="341" mass="39046">MRISVILLALLFLFSCGREESPMSKYGFRTVEQVSFHPVKSDFLFKPTAIEVFDSLLLVHDPVEGNTYTLFSISSPDVQISGGKKGTGPDEVLYGQFTDKINEKEFQVIDMSNGKVLIYNVDSILKSRSFIPVHSFFYNELAVQKAKGLQYCYYLEDSTYIGLGDSNQGKYYCIGKDTVTYWGNYPKDLTMSSSPFYLFQGVLQINADRNLLLYHSPTGYYYELYARSGDAWKQRFVEYMPIEHAEDVVTENTPCGVSSADLDNDFVYLLFSGRTLKEYPEETFLASHIFILTTKGEKVKCLETDRLNVFMCVERKQNRIYAISRNPDTGEYEVGYYPFAI</sequence>
<dbReference type="PROSITE" id="PS51257">
    <property type="entry name" value="PROKAR_LIPOPROTEIN"/>
    <property type="match status" value="1"/>
</dbReference>